<accession>A0ABN2HJP4</accession>
<dbReference type="PROSITE" id="PS50043">
    <property type="entry name" value="HTH_LUXR_2"/>
    <property type="match status" value="1"/>
</dbReference>
<proteinExistence type="predicted"/>
<dbReference type="EMBL" id="BAAAMU010000163">
    <property type="protein sequence ID" value="GAA1689081.1"/>
    <property type="molecule type" value="Genomic_DNA"/>
</dbReference>
<protein>
    <submittedName>
        <fullName evidence="5">LuxR C-terminal-related transcriptional regulator</fullName>
    </submittedName>
</protein>
<dbReference type="InterPro" id="IPR036388">
    <property type="entry name" value="WH-like_DNA-bd_sf"/>
</dbReference>
<dbReference type="PANTHER" id="PTHR44688:SF16">
    <property type="entry name" value="DNA-BINDING TRANSCRIPTIONAL ACTIVATOR DEVR_DOSR"/>
    <property type="match status" value="1"/>
</dbReference>
<dbReference type="CDD" id="cd06170">
    <property type="entry name" value="LuxR_C_like"/>
    <property type="match status" value="1"/>
</dbReference>
<evidence type="ECO:0000313" key="6">
    <source>
        <dbReference type="Proteomes" id="UP001500064"/>
    </source>
</evidence>
<dbReference type="InterPro" id="IPR000792">
    <property type="entry name" value="Tscrpt_reg_LuxR_C"/>
</dbReference>
<gene>
    <name evidence="5" type="ORF">GCM10009733_101920</name>
</gene>
<sequence>MPGRVSRLHNIDVVSELSGSGAGDGRVTGALCAAVAQAGGPVAAGAAISQIISRWVPHDALRLVGLNPAAGIGLGSFSFWHDYHPALISALVLNNYLHGDPCSTSVLARRDEPVAVVGAGGHGDAGMRRLLASHGVSGELRLLIRDRHGPWGLLGLLRGEGARPFGVEECRRAQLLVPALLTALRRYVTAGPLTATAPALPTGVIVVGSDHTVRSISPQARAWMRLMWPGTGNGVPDWIADPFWVGLSLHARAHARDHRAWQPALCTPAANFGRSILIHGQPLDEGGDGDVAILIQAAGGSMLLPSFCDWYGITPRERRILEHLYDGAAPKQIARALDLSAHTVNDHLKSVYGKTRAQGRDELIAAISG</sequence>
<dbReference type="Gene3D" id="1.10.10.10">
    <property type="entry name" value="Winged helix-like DNA-binding domain superfamily/Winged helix DNA-binding domain"/>
    <property type="match status" value="1"/>
</dbReference>
<keyword evidence="3" id="KW-0804">Transcription</keyword>
<keyword evidence="6" id="KW-1185">Reference proteome</keyword>
<evidence type="ECO:0000256" key="1">
    <source>
        <dbReference type="ARBA" id="ARBA00023015"/>
    </source>
</evidence>
<name>A0ABN2HJP4_9ACTN</name>
<dbReference type="Pfam" id="PF00196">
    <property type="entry name" value="GerE"/>
    <property type="match status" value="1"/>
</dbReference>
<dbReference type="SUPFAM" id="SSF46894">
    <property type="entry name" value="C-terminal effector domain of the bipartite response regulators"/>
    <property type="match status" value="1"/>
</dbReference>
<dbReference type="SMART" id="SM00421">
    <property type="entry name" value="HTH_LUXR"/>
    <property type="match status" value="1"/>
</dbReference>
<evidence type="ECO:0000259" key="4">
    <source>
        <dbReference type="PROSITE" id="PS50043"/>
    </source>
</evidence>
<dbReference type="InterPro" id="IPR016032">
    <property type="entry name" value="Sig_transdc_resp-reg_C-effctor"/>
</dbReference>
<reference evidence="5 6" key="1">
    <citation type="journal article" date="2019" name="Int. J. Syst. Evol. Microbiol.">
        <title>The Global Catalogue of Microorganisms (GCM) 10K type strain sequencing project: providing services to taxonomists for standard genome sequencing and annotation.</title>
        <authorList>
            <consortium name="The Broad Institute Genomics Platform"/>
            <consortium name="The Broad Institute Genome Sequencing Center for Infectious Disease"/>
            <person name="Wu L."/>
            <person name="Ma J."/>
        </authorList>
    </citation>
    <scope>NUCLEOTIDE SEQUENCE [LARGE SCALE GENOMIC DNA]</scope>
    <source>
        <strain evidence="5 6">JCM 13929</strain>
    </source>
</reference>
<keyword evidence="1" id="KW-0805">Transcription regulation</keyword>
<evidence type="ECO:0000256" key="3">
    <source>
        <dbReference type="ARBA" id="ARBA00023163"/>
    </source>
</evidence>
<dbReference type="PRINTS" id="PR00038">
    <property type="entry name" value="HTHLUXR"/>
</dbReference>
<feature type="domain" description="HTH luxR-type" evidence="4">
    <location>
        <begin position="306"/>
        <end position="369"/>
    </location>
</feature>
<comment type="caution">
    <text evidence="5">The sequence shown here is derived from an EMBL/GenBank/DDBJ whole genome shotgun (WGS) entry which is preliminary data.</text>
</comment>
<evidence type="ECO:0000313" key="5">
    <source>
        <dbReference type="EMBL" id="GAA1689081.1"/>
    </source>
</evidence>
<dbReference type="Proteomes" id="UP001500064">
    <property type="component" value="Unassembled WGS sequence"/>
</dbReference>
<evidence type="ECO:0000256" key="2">
    <source>
        <dbReference type="ARBA" id="ARBA00023125"/>
    </source>
</evidence>
<keyword evidence="2" id="KW-0238">DNA-binding</keyword>
<dbReference type="PANTHER" id="PTHR44688">
    <property type="entry name" value="DNA-BINDING TRANSCRIPTIONAL ACTIVATOR DEVR_DOSR"/>
    <property type="match status" value="1"/>
</dbReference>
<organism evidence="5 6">
    <name type="scientific">Nonomuraea maheshkhaliensis</name>
    <dbReference type="NCBI Taxonomy" id="419590"/>
    <lineage>
        <taxon>Bacteria</taxon>
        <taxon>Bacillati</taxon>
        <taxon>Actinomycetota</taxon>
        <taxon>Actinomycetes</taxon>
        <taxon>Streptosporangiales</taxon>
        <taxon>Streptosporangiaceae</taxon>
        <taxon>Nonomuraea</taxon>
    </lineage>
</organism>